<proteinExistence type="predicted"/>
<dbReference type="SMART" id="SM00855">
    <property type="entry name" value="PGAM"/>
    <property type="match status" value="1"/>
</dbReference>
<evidence type="ECO:0000313" key="2">
    <source>
        <dbReference type="EMBL" id="MBN8745165.1"/>
    </source>
</evidence>
<accession>A0A8I1MY51</accession>
<dbReference type="EMBL" id="JAFKMR010000025">
    <property type="protein sequence ID" value="MBN8745165.1"/>
    <property type="molecule type" value="Genomic_DNA"/>
</dbReference>
<dbReference type="Proteomes" id="UP000664800">
    <property type="component" value="Unassembled WGS sequence"/>
</dbReference>
<evidence type="ECO:0000313" key="4">
    <source>
        <dbReference type="Proteomes" id="UP000664800"/>
    </source>
</evidence>
<dbReference type="InterPro" id="IPR013078">
    <property type="entry name" value="His_Pase_superF_clade-1"/>
</dbReference>
<protein>
    <submittedName>
        <fullName evidence="2">Histidine phosphatase family protein</fullName>
    </submittedName>
    <submittedName>
        <fullName evidence="1">Phosphohistidine phosphatase, SixA</fullName>
    </submittedName>
</protein>
<dbReference type="AlphaFoldDB" id="A0A8I1MY51"/>
<dbReference type="CDD" id="cd07067">
    <property type="entry name" value="HP_PGM_like"/>
    <property type="match status" value="1"/>
</dbReference>
<dbReference type="Gene3D" id="3.40.50.1240">
    <property type="entry name" value="Phosphoglycerate mutase-like"/>
    <property type="match status" value="1"/>
</dbReference>
<comment type="caution">
    <text evidence="2">The sequence shown here is derived from an EMBL/GenBank/DDBJ whole genome shotgun (WGS) entry which is preliminary data.</text>
</comment>
<dbReference type="OrthoDB" id="9814783at2"/>
<evidence type="ECO:0000313" key="1">
    <source>
        <dbReference type="EMBL" id="CQR26356.1"/>
    </source>
</evidence>
<organism evidence="2 4">
    <name type="scientific">Thiomonas arsenitoxydans (strain DSM 22701 / CIP 110005 / 3As)</name>
    <dbReference type="NCBI Taxonomy" id="426114"/>
    <lineage>
        <taxon>Bacteria</taxon>
        <taxon>Pseudomonadati</taxon>
        <taxon>Pseudomonadota</taxon>
        <taxon>Betaproteobacteria</taxon>
        <taxon>Burkholderiales</taxon>
        <taxon>Thiomonas</taxon>
    </lineage>
</organism>
<name>A0A8I1MY51_THIA3</name>
<reference evidence="1 3" key="1">
    <citation type="submission" date="2015-03" db="EMBL/GenBank/DDBJ databases">
        <authorList>
            <person name="Regsiter A."/>
            <person name="william w."/>
        </authorList>
    </citation>
    <scope>NUCLEOTIDE SEQUENCE [LARGE SCALE GENOMIC DNA]</scope>
    <source>
        <strain evidence="1 3">CB1</strain>
    </source>
</reference>
<dbReference type="InterPro" id="IPR029033">
    <property type="entry name" value="His_PPase_superfam"/>
</dbReference>
<gene>
    <name evidence="2" type="ORF">J0I24_12810</name>
    <name evidence="1" type="ORF">THICB1_10099</name>
</gene>
<keyword evidence="3" id="KW-1185">Reference proteome</keyword>
<reference evidence="2" key="2">
    <citation type="submission" date="2021-02" db="EMBL/GenBank/DDBJ databases">
        <title>Thiocyanate and organic carbon inputs drive convergent selection for specific autotrophic Afipia and Thiobacillus strains within complex microbiomes.</title>
        <authorList>
            <person name="Huddy R.J."/>
            <person name="Sachdeva R."/>
            <person name="Kadzinga F."/>
            <person name="Kantor R.S."/>
            <person name="Harrison S.T.L."/>
            <person name="Banfield J.F."/>
        </authorList>
    </citation>
    <scope>NUCLEOTIDE SEQUENCE</scope>
    <source>
        <strain evidence="2">SCN18_13_7_16_R3_B_64_19</strain>
    </source>
</reference>
<sequence length="171" mass="19041">MTLTSLSNMPNFHVIFWRHAEAEDAAGSAQGDEVDLRRNLTKQGRRDAAQVAGWIKSQLPKPWTVISSPAQRARQTAQHLNDYPVIDPRLRPESSMEELLSVVSEFPREGGALVLVGHQPILGRAGLYWITGCDQQFSLRKSGLLWAVERSREVGIQRSLRACVSPDLLGD</sequence>
<dbReference type="SUPFAM" id="SSF53254">
    <property type="entry name" value="Phosphoglycerate mutase-like"/>
    <property type="match status" value="1"/>
</dbReference>
<dbReference type="RefSeq" id="WP_050985938.1">
    <property type="nucleotide sequence ID" value="NC_014145.1"/>
</dbReference>
<dbReference type="Proteomes" id="UP000078599">
    <property type="component" value="Unassembled WGS sequence"/>
</dbReference>
<dbReference type="Pfam" id="PF00300">
    <property type="entry name" value="His_Phos_1"/>
    <property type="match status" value="1"/>
</dbReference>
<evidence type="ECO:0000313" key="3">
    <source>
        <dbReference type="Proteomes" id="UP000078599"/>
    </source>
</evidence>
<dbReference type="EMBL" id="CTRI01000001">
    <property type="protein sequence ID" value="CQR26356.1"/>
    <property type="molecule type" value="Genomic_DNA"/>
</dbReference>